<accession>A0A9Q3KYG2</accession>
<name>A0A9Q3KYG2_9BASI</name>
<evidence type="ECO:0000313" key="3">
    <source>
        <dbReference type="Proteomes" id="UP000765509"/>
    </source>
</evidence>
<feature type="compositionally biased region" description="Polar residues" evidence="1">
    <location>
        <begin position="33"/>
        <end position="42"/>
    </location>
</feature>
<feature type="region of interest" description="Disordered" evidence="1">
    <location>
        <begin position="33"/>
        <end position="72"/>
    </location>
</feature>
<feature type="region of interest" description="Disordered" evidence="1">
    <location>
        <begin position="85"/>
        <end position="107"/>
    </location>
</feature>
<dbReference type="EMBL" id="AVOT02139242">
    <property type="protein sequence ID" value="MBW0590608.1"/>
    <property type="molecule type" value="Genomic_DNA"/>
</dbReference>
<reference evidence="2" key="1">
    <citation type="submission" date="2021-03" db="EMBL/GenBank/DDBJ databases">
        <title>Draft genome sequence of rust myrtle Austropuccinia psidii MF-1, a brazilian biotype.</title>
        <authorList>
            <person name="Quecine M.C."/>
            <person name="Pachon D.M.R."/>
            <person name="Bonatelli M.L."/>
            <person name="Correr F.H."/>
            <person name="Franceschini L.M."/>
            <person name="Leite T.F."/>
            <person name="Margarido G.R.A."/>
            <person name="Almeida C.A."/>
            <person name="Ferrarezi J.A."/>
            <person name="Labate C.A."/>
        </authorList>
    </citation>
    <scope>NUCLEOTIDE SEQUENCE</scope>
    <source>
        <strain evidence="2">MF-1</strain>
    </source>
</reference>
<sequence>MALVIYRSFTSGSHKNMTAIVKELFDGSQATRFRDSTQSVNGDNKLLGSKKDPEPHQRLKPSNSQREGVKDEFLVEKSNFPIRRPEMFVGSTKERDPCGRPPSLLKQ</sequence>
<evidence type="ECO:0000313" key="2">
    <source>
        <dbReference type="EMBL" id="MBW0590608.1"/>
    </source>
</evidence>
<keyword evidence="3" id="KW-1185">Reference proteome</keyword>
<comment type="caution">
    <text evidence="2">The sequence shown here is derived from an EMBL/GenBank/DDBJ whole genome shotgun (WGS) entry which is preliminary data.</text>
</comment>
<dbReference type="AlphaFoldDB" id="A0A9Q3KYG2"/>
<evidence type="ECO:0000256" key="1">
    <source>
        <dbReference type="SAM" id="MobiDB-lite"/>
    </source>
</evidence>
<protein>
    <submittedName>
        <fullName evidence="2">Uncharacterized protein</fullName>
    </submittedName>
</protein>
<proteinExistence type="predicted"/>
<dbReference type="Proteomes" id="UP000765509">
    <property type="component" value="Unassembled WGS sequence"/>
</dbReference>
<gene>
    <name evidence="2" type="ORF">O181_130323</name>
</gene>
<organism evidence="2 3">
    <name type="scientific">Austropuccinia psidii MF-1</name>
    <dbReference type="NCBI Taxonomy" id="1389203"/>
    <lineage>
        <taxon>Eukaryota</taxon>
        <taxon>Fungi</taxon>
        <taxon>Dikarya</taxon>
        <taxon>Basidiomycota</taxon>
        <taxon>Pucciniomycotina</taxon>
        <taxon>Pucciniomycetes</taxon>
        <taxon>Pucciniales</taxon>
        <taxon>Sphaerophragmiaceae</taxon>
        <taxon>Austropuccinia</taxon>
    </lineage>
</organism>